<gene>
    <name evidence="2" type="ORF">TUBRATIS_26510</name>
</gene>
<dbReference type="OrthoDB" id="10294589at2759"/>
<keyword evidence="3" id="KW-1185">Reference proteome</keyword>
<reference evidence="2 3" key="1">
    <citation type="submission" date="2018-10" db="EMBL/GenBank/DDBJ databases">
        <title>Draft genome sequence of the microsporidian Tubulinosema ratisbonensis.</title>
        <authorList>
            <person name="Polonais V."/>
            <person name="Peyretaillade E."/>
            <person name="Niehus S."/>
            <person name="Wawrzyniak I."/>
            <person name="Franchet A."/>
            <person name="Gaspin C."/>
            <person name="Reichstadt M."/>
            <person name="Belser C."/>
            <person name="Labadie K."/>
            <person name="Delbac F."/>
            <person name="Ferrandon D."/>
        </authorList>
    </citation>
    <scope>NUCLEOTIDE SEQUENCE [LARGE SCALE GENOMIC DNA]</scope>
    <source>
        <strain evidence="2 3">Franzen</strain>
    </source>
</reference>
<evidence type="ECO:0000313" key="3">
    <source>
        <dbReference type="Proteomes" id="UP000282876"/>
    </source>
</evidence>
<evidence type="ECO:0000256" key="1">
    <source>
        <dbReference type="SAM" id="Phobius"/>
    </source>
</evidence>
<keyword evidence="1" id="KW-1133">Transmembrane helix</keyword>
<dbReference type="AlphaFoldDB" id="A0A437AIA8"/>
<name>A0A437AIA8_9MICR</name>
<comment type="caution">
    <text evidence="2">The sequence shown here is derived from an EMBL/GenBank/DDBJ whole genome shotgun (WGS) entry which is preliminary data.</text>
</comment>
<accession>A0A437AIA8</accession>
<dbReference type="VEuPathDB" id="MicrosporidiaDB:TUBRATIS_26510"/>
<feature type="transmembrane region" description="Helical" evidence="1">
    <location>
        <begin position="6"/>
        <end position="22"/>
    </location>
</feature>
<organism evidence="2 3">
    <name type="scientific">Tubulinosema ratisbonensis</name>
    <dbReference type="NCBI Taxonomy" id="291195"/>
    <lineage>
        <taxon>Eukaryota</taxon>
        <taxon>Fungi</taxon>
        <taxon>Fungi incertae sedis</taxon>
        <taxon>Microsporidia</taxon>
        <taxon>Tubulinosematoidea</taxon>
        <taxon>Tubulinosematidae</taxon>
        <taxon>Tubulinosema</taxon>
    </lineage>
</organism>
<keyword evidence="1" id="KW-0812">Transmembrane</keyword>
<keyword evidence="1" id="KW-0472">Membrane</keyword>
<dbReference type="EMBL" id="RCSS01000722">
    <property type="protein sequence ID" value="RVD90911.1"/>
    <property type="molecule type" value="Genomic_DNA"/>
</dbReference>
<dbReference type="Proteomes" id="UP000282876">
    <property type="component" value="Unassembled WGS sequence"/>
</dbReference>
<sequence>MVEYLILLLILIILIIIYITRLRRRNTVIIEESNLKSTGEDNLIIQVVELFKFLTDKSFFRDGKLNNLLKRYFNNKDKGIIEYLKENIDLQLISCHKSSEIFKFLIYNSVKENGFNFDFYNNFYFTCKSSSDPVLVQRFLAYSPPKRSFNGCTEILVSPLVELEYFSDMNTSLKKYAMINNLRSLSEGPLFLVVILKNLVKSQKIDLSPINFLFFLKYNLHVKVFFKGDDLKILKKEEEFKEEGFYVSMLIYKREVNENFLNIN</sequence>
<proteinExistence type="predicted"/>
<protein>
    <submittedName>
        <fullName evidence="2">Uncharacterized protein</fullName>
    </submittedName>
</protein>
<evidence type="ECO:0000313" key="2">
    <source>
        <dbReference type="EMBL" id="RVD90911.1"/>
    </source>
</evidence>